<accession>A0A081NLX3</accession>
<reference evidence="4 5" key="1">
    <citation type="submission" date="2014-06" db="EMBL/GenBank/DDBJ databases">
        <title>Whole Genome Sequences of Three Symbiotic Endozoicomonas Bacteria.</title>
        <authorList>
            <person name="Neave M.J."/>
            <person name="Apprill A."/>
            <person name="Voolstra C.R."/>
        </authorList>
    </citation>
    <scope>NUCLEOTIDE SEQUENCE [LARGE SCALE GENOMIC DNA]</scope>
    <source>
        <strain evidence="4 5">DSM 25634</strain>
    </source>
</reference>
<dbReference type="STRING" id="1137799.GZ78_05760"/>
<keyword evidence="2" id="KW-0732">Signal</keyword>
<feature type="chain" id="PRO_5001760991" description="U-box domain-containing protein" evidence="2">
    <location>
        <begin position="21"/>
        <end position="1107"/>
    </location>
</feature>
<evidence type="ECO:0000313" key="5">
    <source>
        <dbReference type="Proteomes" id="UP000028073"/>
    </source>
</evidence>
<dbReference type="Proteomes" id="UP000028073">
    <property type="component" value="Unassembled WGS sequence"/>
</dbReference>
<dbReference type="AlphaFoldDB" id="A0A081NLX3"/>
<sequence>MHRYFLGALLLLAPLAPALAENTYILAQWTAGDHLRVCDKPAPVTLKGAELNWQKTASGVWEATTKQAGTAVLQASRYERTDCSGIRSQTGLYHLALNTEDGYLTGRIAAGSHSAIMLRLSQKERTKKTPPSRHQAFMPPLDGLGQTPTIPALLALGGAAMLFPPHPPHPPFPGLPGQSSKSQGLTYTLMALLIMVQWQLPFSGNMETPLVYVDIDSNDEPVALYRDDLQWLIQHLHDDNFLEQLAQRLDNTLWLGGSLANWFQYEKQQRKHSAMVRTRNILASMAEITQDWLADSHITKGNGDFIAEDQLARTLAGVFGWNNPVAAPGYQAPLGKRKRREEGNTAPQTTNGRDSSSTQQASHQYTLPLSYRLTAQDDGSPQNPAQPYHCHDGPSCPHPDCAPYRCDCVDCQSKRLPPHIQTDHLLNVEQVLALTSLEYIYREIGFLLGLSFHFVNQQSSAIEVYTRALNLGLLTKERLVMAVAVLQSPVQAKGIASQLRIQYKPPQPDFYSMRPNPDDKISARDAYLVLYDHSADYFKIAIELGLSLDELQDLRRSHRNDCGYSMMHSLWHAENNGLTYKRLIGSLERFKWRRNIEEIEPYLQPSDISVAGPDFECINDRHLALSQTMTLRDLVYFIPGFIPPSAIAMHFKCPALASNICENSDQFRGLLLDCLRERQTITANEVVQLLSNPNLSQLNNAHKLFSQLTGAPVPDNREVNIHKLGYVDNLEAFAIALGLPKPLIPEWLKSYSPLKTILENAFCHLRATPENLVYALEQSGNGHLVNNIEWLQNIRGVPLPEHAPLYLTDAAIQQTSIPLHSEPLSLKNMKGVELSHNWYWVGLALGVSYDTMKSIFQNNLFIGDKYFSFLNTLISLGYETAHLYEALQFLNDQVAIRTLPLHWNCSPNWPLETLSNHAEANRAFITFIISAENHAKQVAEALQIDEGTFLSLNSYHHHDSRKVIFNLFEMYKESRAASNADLIDRLIYLLSTLQLNHLKPQLYDAAGTVAAGTMARENQRKENLKLIALSILDVPNAYLCPITHDLMKEPVKVEMGDHWQYFEKEALLTWVKQHGTNPLSRQPVNWRSDVQEAPEMQAEINGWLYSQ</sequence>
<dbReference type="InterPro" id="IPR003613">
    <property type="entry name" value="Ubox_domain"/>
</dbReference>
<evidence type="ECO:0000313" key="4">
    <source>
        <dbReference type="EMBL" id="KEQ19446.1"/>
    </source>
</evidence>
<feature type="region of interest" description="Disordered" evidence="1">
    <location>
        <begin position="329"/>
        <end position="361"/>
    </location>
</feature>
<dbReference type="Gene3D" id="3.30.40.10">
    <property type="entry name" value="Zinc/RING finger domain, C3HC4 (zinc finger)"/>
    <property type="match status" value="1"/>
</dbReference>
<evidence type="ECO:0000256" key="2">
    <source>
        <dbReference type="SAM" id="SignalP"/>
    </source>
</evidence>
<dbReference type="GO" id="GO:0004842">
    <property type="term" value="F:ubiquitin-protein transferase activity"/>
    <property type="evidence" value="ECO:0007669"/>
    <property type="project" value="InterPro"/>
</dbReference>
<organism evidence="4 5">
    <name type="scientific">Endozoicomonas numazuensis</name>
    <dbReference type="NCBI Taxonomy" id="1137799"/>
    <lineage>
        <taxon>Bacteria</taxon>
        <taxon>Pseudomonadati</taxon>
        <taxon>Pseudomonadota</taxon>
        <taxon>Gammaproteobacteria</taxon>
        <taxon>Oceanospirillales</taxon>
        <taxon>Endozoicomonadaceae</taxon>
        <taxon>Endozoicomonas</taxon>
    </lineage>
</organism>
<feature type="compositionally biased region" description="Polar residues" evidence="1">
    <location>
        <begin position="345"/>
        <end position="361"/>
    </location>
</feature>
<dbReference type="OrthoDB" id="5654459at2"/>
<keyword evidence="5" id="KW-1185">Reference proteome</keyword>
<name>A0A081NLX3_9GAMM</name>
<protein>
    <recommendedName>
        <fullName evidence="3">U-box domain-containing protein</fullName>
    </recommendedName>
</protein>
<dbReference type="EMBL" id="JOKH01000001">
    <property type="protein sequence ID" value="KEQ19446.1"/>
    <property type="molecule type" value="Genomic_DNA"/>
</dbReference>
<comment type="caution">
    <text evidence="4">The sequence shown here is derived from an EMBL/GenBank/DDBJ whole genome shotgun (WGS) entry which is preliminary data.</text>
</comment>
<feature type="signal peptide" evidence="2">
    <location>
        <begin position="1"/>
        <end position="20"/>
    </location>
</feature>
<dbReference type="InterPro" id="IPR013083">
    <property type="entry name" value="Znf_RING/FYVE/PHD"/>
</dbReference>
<feature type="domain" description="U-box" evidence="3">
    <location>
        <begin position="1037"/>
        <end position="1103"/>
    </location>
</feature>
<evidence type="ECO:0000256" key="1">
    <source>
        <dbReference type="SAM" id="MobiDB-lite"/>
    </source>
</evidence>
<dbReference type="GO" id="GO:0016567">
    <property type="term" value="P:protein ubiquitination"/>
    <property type="evidence" value="ECO:0007669"/>
    <property type="project" value="InterPro"/>
</dbReference>
<dbReference type="RefSeq" id="WP_034833302.1">
    <property type="nucleotide sequence ID" value="NZ_JOKH01000001.1"/>
</dbReference>
<gene>
    <name evidence="4" type="ORF">GZ78_05760</name>
</gene>
<proteinExistence type="predicted"/>
<dbReference type="Pfam" id="PF04564">
    <property type="entry name" value="U-box"/>
    <property type="match status" value="1"/>
</dbReference>
<evidence type="ECO:0000259" key="3">
    <source>
        <dbReference type="SMART" id="SM00504"/>
    </source>
</evidence>
<dbReference type="SMART" id="SM00504">
    <property type="entry name" value="Ubox"/>
    <property type="match status" value="1"/>
</dbReference>
<dbReference type="SUPFAM" id="SSF57850">
    <property type="entry name" value="RING/U-box"/>
    <property type="match status" value="1"/>
</dbReference>